<reference evidence="3 4" key="1">
    <citation type="submission" date="2018-01" db="EMBL/GenBank/DDBJ databases">
        <title>The complete genome sequence of Chromatium okenii LaCa, a purple sulfur bacterium with a turbulent life.</title>
        <authorList>
            <person name="Luedin S.M."/>
            <person name="Liechti N."/>
            <person name="Storelli N."/>
            <person name="Danza F."/>
            <person name="Wittwer M."/>
            <person name="Pothier J.F."/>
            <person name="Tonolla M.A."/>
        </authorList>
    </citation>
    <scope>NUCLEOTIDE SEQUENCE [LARGE SCALE GENOMIC DNA]</scope>
    <source>
        <strain evidence="3 4">LaCa</strain>
    </source>
</reference>
<evidence type="ECO:0000313" key="3">
    <source>
        <dbReference type="EMBL" id="PQJ96678.1"/>
    </source>
</evidence>
<evidence type="ECO:0000313" key="4">
    <source>
        <dbReference type="Proteomes" id="UP000239936"/>
    </source>
</evidence>
<name>A0A2S7XT67_9GAMM</name>
<keyword evidence="2" id="KW-0732">Signal</keyword>
<dbReference type="SUPFAM" id="SSF56935">
    <property type="entry name" value="Porins"/>
    <property type="match status" value="1"/>
</dbReference>
<dbReference type="EMBL" id="PPGH01000034">
    <property type="protein sequence ID" value="PQJ96678.1"/>
    <property type="molecule type" value="Genomic_DNA"/>
</dbReference>
<dbReference type="NCBIfam" id="NF033652">
    <property type="entry name" value="LbtU_sider_porin"/>
    <property type="match status" value="1"/>
</dbReference>
<evidence type="ECO:0008006" key="5">
    <source>
        <dbReference type="Google" id="ProtNLM"/>
    </source>
</evidence>
<feature type="chain" id="PRO_5015642581" description="LbtU family siderophore porin" evidence="2">
    <location>
        <begin position="23"/>
        <end position="378"/>
    </location>
</feature>
<organism evidence="3 4">
    <name type="scientific">Chromatium okenii</name>
    <dbReference type="NCBI Taxonomy" id="61644"/>
    <lineage>
        <taxon>Bacteria</taxon>
        <taxon>Pseudomonadati</taxon>
        <taxon>Pseudomonadota</taxon>
        <taxon>Gammaproteobacteria</taxon>
        <taxon>Chromatiales</taxon>
        <taxon>Chromatiaceae</taxon>
        <taxon>Chromatium</taxon>
    </lineage>
</organism>
<sequence>MRILSLSAAVTIALTSQNPAVADSVTTRLNQLETQNRAQEATLQQQAAVIAEQQKTHMAESDHSDWYRHIEVFGLIEVEAGSFSPETGNSESDISLATVELGIKSKVNAWVEAGASLLYEQDQTDLEVDTGYITIANTDVTPLFLTAGQLYVPFGVFETNMISDPLTLEIGETRETTLQIGATQGDFSGSVYLFNGDTTIDGENQIDNWGANLGYAHTANDQAWTASVGYLNDLGETDTMQAFVGDRAERTGGWTASASATWGRFNLIGEYLAATDDFAAEHLSFKAQGACPTAWNLEAGFTFAIMGKKSIASVGYQGTSEALALELPEQRWLLGLAVEIFDKTSLKFEWARSTDYDTADGGSGDIDNRLLAQIAVEF</sequence>
<keyword evidence="1" id="KW-0175">Coiled coil</keyword>
<dbReference type="InterPro" id="IPR023614">
    <property type="entry name" value="Porin_dom_sf"/>
</dbReference>
<dbReference type="OrthoDB" id="5417572at2"/>
<dbReference type="Proteomes" id="UP000239936">
    <property type="component" value="Unassembled WGS sequence"/>
</dbReference>
<comment type="caution">
    <text evidence="3">The sequence shown here is derived from an EMBL/GenBank/DDBJ whole genome shotgun (WGS) entry which is preliminary data.</text>
</comment>
<evidence type="ECO:0000256" key="2">
    <source>
        <dbReference type="SAM" id="SignalP"/>
    </source>
</evidence>
<proteinExistence type="predicted"/>
<evidence type="ECO:0000256" key="1">
    <source>
        <dbReference type="SAM" id="Coils"/>
    </source>
</evidence>
<dbReference type="AlphaFoldDB" id="A0A2S7XT67"/>
<keyword evidence="4" id="KW-1185">Reference proteome</keyword>
<dbReference type="RefSeq" id="WP_105073437.1">
    <property type="nucleotide sequence ID" value="NZ_PPGH01000034.1"/>
</dbReference>
<gene>
    <name evidence="3" type="ORF">CXB77_07845</name>
</gene>
<feature type="signal peptide" evidence="2">
    <location>
        <begin position="1"/>
        <end position="22"/>
    </location>
</feature>
<protein>
    <recommendedName>
        <fullName evidence="5">LbtU family siderophore porin</fullName>
    </recommendedName>
</protein>
<accession>A0A2S7XT67</accession>
<feature type="coiled-coil region" evidence="1">
    <location>
        <begin position="22"/>
        <end position="49"/>
    </location>
</feature>
<dbReference type="Gene3D" id="2.40.160.10">
    <property type="entry name" value="Porin"/>
    <property type="match status" value="1"/>
</dbReference>